<dbReference type="RefSeq" id="WP_072954055.1">
    <property type="nucleotide sequence ID" value="NZ_FQUH01000001.1"/>
</dbReference>
<evidence type="ECO:0000313" key="1">
    <source>
        <dbReference type="EMBL" id="SHE29280.1"/>
    </source>
</evidence>
<proteinExistence type="predicted"/>
<dbReference type="AlphaFoldDB" id="A0A1M4SAR1"/>
<name>A0A1M4SAR1_VIBGA</name>
<organism evidence="1 2">
    <name type="scientific">Vibrio gazogenes DSM 21264 = NBRC 103151</name>
    <dbReference type="NCBI Taxonomy" id="1123492"/>
    <lineage>
        <taxon>Bacteria</taxon>
        <taxon>Pseudomonadati</taxon>
        <taxon>Pseudomonadota</taxon>
        <taxon>Gammaproteobacteria</taxon>
        <taxon>Vibrionales</taxon>
        <taxon>Vibrionaceae</taxon>
        <taxon>Vibrio</taxon>
    </lineage>
</organism>
<reference evidence="2" key="1">
    <citation type="submission" date="2016-11" db="EMBL/GenBank/DDBJ databases">
        <authorList>
            <person name="Varghese N."/>
            <person name="Submissions S."/>
        </authorList>
    </citation>
    <scope>NUCLEOTIDE SEQUENCE [LARGE SCALE GENOMIC DNA]</scope>
    <source>
        <strain evidence="2">DSM 21264</strain>
    </source>
</reference>
<protein>
    <submittedName>
        <fullName evidence="1">Uncharacterized protein</fullName>
    </submittedName>
</protein>
<dbReference type="Proteomes" id="UP000184159">
    <property type="component" value="Unassembled WGS sequence"/>
</dbReference>
<accession>A0A1M4SAR1</accession>
<gene>
    <name evidence="1" type="ORF">SAMN02745781_00007</name>
</gene>
<sequence length="127" mass="14961">MKAQHAFDRLVSRDFQEASSEDVKSVALAVWHENFVPDVSQLDARSARAANYLLDRLMRYNCVTPEEQKKLLDVVNLLSRQFRIGKTTVMPHDRKVDKYARKWGLKSDLKLMLRAMLPYQTRHYRHT</sequence>
<keyword evidence="2" id="KW-1185">Reference proteome</keyword>
<evidence type="ECO:0000313" key="2">
    <source>
        <dbReference type="Proteomes" id="UP000184159"/>
    </source>
</evidence>
<dbReference type="EMBL" id="FQUH01000001">
    <property type="protein sequence ID" value="SHE29280.1"/>
    <property type="molecule type" value="Genomic_DNA"/>
</dbReference>